<gene>
    <name evidence="2" type="ORF">MNBD_ALPHA05-2479</name>
</gene>
<organism evidence="2">
    <name type="scientific">hydrothermal vent metagenome</name>
    <dbReference type="NCBI Taxonomy" id="652676"/>
    <lineage>
        <taxon>unclassified sequences</taxon>
        <taxon>metagenomes</taxon>
        <taxon>ecological metagenomes</taxon>
    </lineage>
</organism>
<reference evidence="2" key="1">
    <citation type="submission" date="2018-06" db="EMBL/GenBank/DDBJ databases">
        <authorList>
            <person name="Zhirakovskaya E."/>
        </authorList>
    </citation>
    <scope>NUCLEOTIDE SEQUENCE</scope>
</reference>
<dbReference type="AlphaFoldDB" id="A0A3B0SV51"/>
<dbReference type="InterPro" id="IPR018642">
    <property type="entry name" value="DUF2066"/>
</dbReference>
<sequence>TYRFKPDTIRKLLRDARIPYSEVQTRTALVLPVLQTKNGTYLWEENNPWMAAWKVRPYDNELTPMIAPLGDLEDTATITARQALALNENALYEIAQRYSVSQVIVAHAFLQQIDGEDRLRVRLINGFRESGNVDSLDELGQFEGNEQFAGTYRQGPATNEYIPAKVGEIISESWYKQPSGNFPTLAERSIEGAIAKYAKPWKTRTLIDHSASALLSVSAHYRSLGEWGKIRSALVSTPLIGYVQVRSFSRRGAEMLIQAYGDPTKLIVAMEAQGLALWSDDGDYWMIATPDAAREVQRGSRGKGRGRLGDAGSEDYRYRPASFDEQGEQPAKTEQGY</sequence>
<name>A0A3B0SV51_9ZZZZ</name>
<feature type="non-terminal residue" evidence="2">
    <location>
        <position position="1"/>
    </location>
</feature>
<accession>A0A3B0SV51</accession>
<evidence type="ECO:0000256" key="1">
    <source>
        <dbReference type="SAM" id="MobiDB-lite"/>
    </source>
</evidence>
<protein>
    <submittedName>
        <fullName evidence="2">Uncharacterized protein</fullName>
    </submittedName>
</protein>
<feature type="region of interest" description="Disordered" evidence="1">
    <location>
        <begin position="295"/>
        <end position="337"/>
    </location>
</feature>
<dbReference type="Pfam" id="PF09839">
    <property type="entry name" value="DUF2066"/>
    <property type="match status" value="1"/>
</dbReference>
<dbReference type="EMBL" id="UOEH01000655">
    <property type="protein sequence ID" value="VAW08370.1"/>
    <property type="molecule type" value="Genomic_DNA"/>
</dbReference>
<evidence type="ECO:0000313" key="2">
    <source>
        <dbReference type="EMBL" id="VAW08370.1"/>
    </source>
</evidence>
<proteinExistence type="predicted"/>